<dbReference type="GO" id="GO:0006227">
    <property type="term" value="P:dUDP biosynthetic process"/>
    <property type="evidence" value="ECO:0007669"/>
    <property type="project" value="TreeGrafter"/>
</dbReference>
<dbReference type="InterPro" id="IPR027417">
    <property type="entry name" value="P-loop_NTPase"/>
</dbReference>
<proteinExistence type="inferred from homology"/>
<dbReference type="NCBIfam" id="TIGR00041">
    <property type="entry name" value="DTMP_kinase"/>
    <property type="match status" value="1"/>
</dbReference>
<sequence>MRSPATAGRGRFIVFEGGDGAGKSTQVRLLTEALQGAGRSVVATRQPGGEAVGTRIREILLDPNATLSDRCEALLYAADKAQHVDQVVHPALQQGSDVVCDRYVDSMLAYQGPGRGEPAQDLARLADWATGALVPDLTVVLDMDPADALAGKAELDRLESAGLEFHRRVRQGFLDLAAADPERYLVLPAREPVHRIAAQVLAAVEALG</sequence>
<dbReference type="Pfam" id="PF02223">
    <property type="entry name" value="Thymidylate_kin"/>
    <property type="match status" value="1"/>
</dbReference>
<dbReference type="GO" id="GO:0005524">
    <property type="term" value="F:ATP binding"/>
    <property type="evidence" value="ECO:0007669"/>
    <property type="project" value="UniProtKB-UniRule"/>
</dbReference>
<keyword evidence="4 11" id="KW-0808">Transferase</keyword>
<dbReference type="Proteomes" id="UP000216533">
    <property type="component" value="Unassembled WGS sequence"/>
</dbReference>
<comment type="function">
    <text evidence="10 11">Phosphorylation of dTMP to form dTDP in both de novo and salvage pathways of dTTP synthesis.</text>
</comment>
<evidence type="ECO:0000256" key="9">
    <source>
        <dbReference type="ARBA" id="ARBA00048743"/>
    </source>
</evidence>
<keyword evidence="6 11" id="KW-0547">Nucleotide-binding</keyword>
<dbReference type="AlphaFoldDB" id="A0A255DZ72"/>
<dbReference type="PANTHER" id="PTHR10344">
    <property type="entry name" value="THYMIDYLATE KINASE"/>
    <property type="match status" value="1"/>
</dbReference>
<evidence type="ECO:0000256" key="5">
    <source>
        <dbReference type="ARBA" id="ARBA00022727"/>
    </source>
</evidence>
<evidence type="ECO:0000256" key="3">
    <source>
        <dbReference type="ARBA" id="ARBA00017144"/>
    </source>
</evidence>
<dbReference type="RefSeq" id="WP_094451680.1">
    <property type="nucleotide sequence ID" value="NZ_NMVI01000027.1"/>
</dbReference>
<protein>
    <recommendedName>
        <fullName evidence="3 11">Thymidylate kinase</fullName>
        <ecNumber evidence="2 11">2.7.4.9</ecNumber>
    </recommendedName>
    <alternativeName>
        <fullName evidence="11">dTMP kinase</fullName>
    </alternativeName>
</protein>
<keyword evidence="7 11" id="KW-0418">Kinase</keyword>
<name>A0A255DZ72_9ACTN</name>
<dbReference type="InterPro" id="IPR039430">
    <property type="entry name" value="Thymidylate_kin-like_dom"/>
</dbReference>
<evidence type="ECO:0000256" key="7">
    <source>
        <dbReference type="ARBA" id="ARBA00022777"/>
    </source>
</evidence>
<comment type="similarity">
    <text evidence="1 11">Belongs to the thymidylate kinase family.</text>
</comment>
<organism evidence="13 14">
    <name type="scientific">Parenemella sanctibonifatiensis</name>
    <dbReference type="NCBI Taxonomy" id="2016505"/>
    <lineage>
        <taxon>Bacteria</taxon>
        <taxon>Bacillati</taxon>
        <taxon>Actinomycetota</taxon>
        <taxon>Actinomycetes</taxon>
        <taxon>Propionibacteriales</taxon>
        <taxon>Propionibacteriaceae</taxon>
        <taxon>Parenemella</taxon>
    </lineage>
</organism>
<evidence type="ECO:0000313" key="14">
    <source>
        <dbReference type="Proteomes" id="UP000216533"/>
    </source>
</evidence>
<evidence type="ECO:0000256" key="6">
    <source>
        <dbReference type="ARBA" id="ARBA00022741"/>
    </source>
</evidence>
<evidence type="ECO:0000256" key="11">
    <source>
        <dbReference type="HAMAP-Rule" id="MF_00165"/>
    </source>
</evidence>
<dbReference type="GO" id="GO:0005829">
    <property type="term" value="C:cytosol"/>
    <property type="evidence" value="ECO:0007669"/>
    <property type="project" value="TreeGrafter"/>
</dbReference>
<dbReference type="FunFam" id="3.40.50.300:FF:000225">
    <property type="entry name" value="Thymidylate kinase"/>
    <property type="match status" value="1"/>
</dbReference>
<evidence type="ECO:0000256" key="4">
    <source>
        <dbReference type="ARBA" id="ARBA00022679"/>
    </source>
</evidence>
<keyword evidence="5 11" id="KW-0545">Nucleotide biosynthesis</keyword>
<dbReference type="EC" id="2.7.4.9" evidence="2 11"/>
<dbReference type="GO" id="GO:0006233">
    <property type="term" value="P:dTDP biosynthetic process"/>
    <property type="evidence" value="ECO:0007669"/>
    <property type="project" value="InterPro"/>
</dbReference>
<reference evidence="13 14" key="1">
    <citation type="submission" date="2017-07" db="EMBL/GenBank/DDBJ databases">
        <title>Draft whole genome sequences of clinical Proprionibacteriaceae strains.</title>
        <authorList>
            <person name="Bernier A.-M."/>
            <person name="Bernard K."/>
            <person name="Domingo M.-C."/>
        </authorList>
    </citation>
    <scope>NUCLEOTIDE SEQUENCE [LARGE SCALE GENOMIC DNA]</scope>
    <source>
        <strain evidence="13 14">NML 160184</strain>
    </source>
</reference>
<comment type="caution">
    <text evidence="13">The sequence shown here is derived from an EMBL/GenBank/DDBJ whole genome shotgun (WGS) entry which is preliminary data.</text>
</comment>
<dbReference type="GO" id="GO:0004798">
    <property type="term" value="F:dTMP kinase activity"/>
    <property type="evidence" value="ECO:0007669"/>
    <property type="project" value="UniProtKB-UniRule"/>
</dbReference>
<feature type="binding site" evidence="11">
    <location>
        <begin position="17"/>
        <end position="24"/>
    </location>
    <ligand>
        <name>ATP</name>
        <dbReference type="ChEBI" id="CHEBI:30616"/>
    </ligand>
</feature>
<dbReference type="Gene3D" id="3.40.50.300">
    <property type="entry name" value="P-loop containing nucleotide triphosphate hydrolases"/>
    <property type="match status" value="1"/>
</dbReference>
<dbReference type="SUPFAM" id="SSF52540">
    <property type="entry name" value="P-loop containing nucleoside triphosphate hydrolases"/>
    <property type="match status" value="1"/>
</dbReference>
<evidence type="ECO:0000256" key="8">
    <source>
        <dbReference type="ARBA" id="ARBA00022840"/>
    </source>
</evidence>
<gene>
    <name evidence="11 13" type="primary">tmk</name>
    <name evidence="13" type="ORF">CGZ92_12330</name>
</gene>
<dbReference type="EMBL" id="NMVI01000027">
    <property type="protein sequence ID" value="OYN84617.1"/>
    <property type="molecule type" value="Genomic_DNA"/>
</dbReference>
<accession>A0A255DZ72</accession>
<evidence type="ECO:0000256" key="10">
    <source>
        <dbReference type="ARBA" id="ARBA00057735"/>
    </source>
</evidence>
<evidence type="ECO:0000313" key="13">
    <source>
        <dbReference type="EMBL" id="OYN84617.1"/>
    </source>
</evidence>
<dbReference type="PANTHER" id="PTHR10344:SF4">
    <property type="entry name" value="UMP-CMP KINASE 2, MITOCHONDRIAL"/>
    <property type="match status" value="1"/>
</dbReference>
<evidence type="ECO:0000259" key="12">
    <source>
        <dbReference type="Pfam" id="PF02223"/>
    </source>
</evidence>
<dbReference type="CDD" id="cd01672">
    <property type="entry name" value="TMPK"/>
    <property type="match status" value="1"/>
</dbReference>
<dbReference type="HAMAP" id="MF_00165">
    <property type="entry name" value="Thymidylate_kinase"/>
    <property type="match status" value="1"/>
</dbReference>
<dbReference type="GO" id="GO:0006235">
    <property type="term" value="P:dTTP biosynthetic process"/>
    <property type="evidence" value="ECO:0007669"/>
    <property type="project" value="UniProtKB-UniRule"/>
</dbReference>
<evidence type="ECO:0000256" key="1">
    <source>
        <dbReference type="ARBA" id="ARBA00009776"/>
    </source>
</evidence>
<feature type="domain" description="Thymidylate kinase-like" evidence="12">
    <location>
        <begin position="15"/>
        <end position="198"/>
    </location>
</feature>
<dbReference type="InterPro" id="IPR018094">
    <property type="entry name" value="Thymidylate_kinase"/>
</dbReference>
<comment type="catalytic activity">
    <reaction evidence="9 11">
        <text>dTMP + ATP = dTDP + ADP</text>
        <dbReference type="Rhea" id="RHEA:13517"/>
        <dbReference type="ChEBI" id="CHEBI:30616"/>
        <dbReference type="ChEBI" id="CHEBI:58369"/>
        <dbReference type="ChEBI" id="CHEBI:63528"/>
        <dbReference type="ChEBI" id="CHEBI:456216"/>
        <dbReference type="EC" id="2.7.4.9"/>
    </reaction>
</comment>
<evidence type="ECO:0000256" key="2">
    <source>
        <dbReference type="ARBA" id="ARBA00012980"/>
    </source>
</evidence>
<keyword evidence="8 11" id="KW-0067">ATP-binding</keyword>